<feature type="active site" evidence="6">
    <location>
        <position position="71"/>
    </location>
</feature>
<evidence type="ECO:0000256" key="7">
    <source>
        <dbReference type="RuleBase" id="RU362042"/>
    </source>
</evidence>
<comment type="caution">
    <text evidence="10">The sequence shown here is derived from an EMBL/GenBank/DDBJ whole genome shotgun (WGS) entry which is preliminary data.</text>
</comment>
<feature type="active site" evidence="6">
    <location>
        <position position="144"/>
    </location>
</feature>
<protein>
    <recommendedName>
        <fullName evidence="4 7">Signal peptidase I</fullName>
        <ecNumber evidence="4 7">3.4.21.89</ecNumber>
    </recommendedName>
</protein>
<dbReference type="Pfam" id="PF10502">
    <property type="entry name" value="Peptidase_S26"/>
    <property type="match status" value="1"/>
</dbReference>
<dbReference type="EC" id="3.4.21.89" evidence="4 7"/>
<dbReference type="InterPro" id="IPR000223">
    <property type="entry name" value="Pept_S26A_signal_pept_1"/>
</dbReference>
<evidence type="ECO:0000256" key="6">
    <source>
        <dbReference type="PIRSR" id="PIRSR600223-1"/>
    </source>
</evidence>
<dbReference type="InterPro" id="IPR019533">
    <property type="entry name" value="Peptidase_S26"/>
</dbReference>
<dbReference type="CDD" id="cd06530">
    <property type="entry name" value="S26_SPase_I"/>
    <property type="match status" value="1"/>
</dbReference>
<evidence type="ECO:0000313" key="11">
    <source>
        <dbReference type="Proteomes" id="UP000318693"/>
    </source>
</evidence>
<sequence length="257" mass="27273">MPPRPEVAGGAAPTGRGAATKGHGAAPHSKATKPVKGGWLRESVTVMVCALVLSILIKTFLAQAFYIPSGSMENTLAVGDRVMVNKLAPGPFDLDRGDIVVFVDPGGWLGDLPPDARPEWQQTMTEVLTFVGLLPQDAGHHLIKRLIGLPGDTVACCNDAGQLTVNGQAIEEPYIKPGTDPSDVEFETTVAPDKIWVMGDNRSNSEDSRAHMGQPGGGMVPIKNVVGRAFVVLWPAERIKLLNNPETTFASVPEPAL</sequence>
<evidence type="ECO:0000256" key="4">
    <source>
        <dbReference type="ARBA" id="ARBA00013208"/>
    </source>
</evidence>
<gene>
    <name evidence="10" type="primary">lepB</name>
    <name evidence="10" type="ORF">FJ693_10715</name>
</gene>
<dbReference type="NCBIfam" id="TIGR02227">
    <property type="entry name" value="sigpep_I_bact"/>
    <property type="match status" value="1"/>
</dbReference>
<dbReference type="GO" id="GO:0009003">
    <property type="term" value="F:signal peptidase activity"/>
    <property type="evidence" value="ECO:0007669"/>
    <property type="project" value="UniProtKB-EC"/>
</dbReference>
<evidence type="ECO:0000256" key="3">
    <source>
        <dbReference type="ARBA" id="ARBA00009370"/>
    </source>
</evidence>
<dbReference type="GO" id="GO:0005886">
    <property type="term" value="C:plasma membrane"/>
    <property type="evidence" value="ECO:0007669"/>
    <property type="project" value="UniProtKB-SubCell"/>
</dbReference>
<dbReference type="EMBL" id="VJXR01000028">
    <property type="protein sequence ID" value="TRW45182.1"/>
    <property type="molecule type" value="Genomic_DNA"/>
</dbReference>
<comment type="similarity">
    <text evidence="3 7">Belongs to the peptidase S26 family.</text>
</comment>
<name>A0A552WR10_9MICO</name>
<dbReference type="Gene3D" id="2.10.109.10">
    <property type="entry name" value="Umud Fragment, subunit A"/>
    <property type="match status" value="1"/>
</dbReference>
<organism evidence="10 11">
    <name type="scientific">Georgenia yuyongxinii</name>
    <dbReference type="NCBI Taxonomy" id="2589797"/>
    <lineage>
        <taxon>Bacteria</taxon>
        <taxon>Bacillati</taxon>
        <taxon>Actinomycetota</taxon>
        <taxon>Actinomycetes</taxon>
        <taxon>Micrococcales</taxon>
        <taxon>Bogoriellaceae</taxon>
        <taxon>Georgenia</taxon>
    </lineage>
</organism>
<keyword evidence="5 7" id="KW-0378">Hydrolase</keyword>
<keyword evidence="7" id="KW-0645">Protease</keyword>
<evidence type="ECO:0000256" key="1">
    <source>
        <dbReference type="ARBA" id="ARBA00000677"/>
    </source>
</evidence>
<dbReference type="AlphaFoldDB" id="A0A552WR10"/>
<dbReference type="GO" id="GO:0006465">
    <property type="term" value="P:signal peptide processing"/>
    <property type="evidence" value="ECO:0007669"/>
    <property type="project" value="InterPro"/>
</dbReference>
<dbReference type="Proteomes" id="UP000318693">
    <property type="component" value="Unassembled WGS sequence"/>
</dbReference>
<feature type="region of interest" description="Disordered" evidence="8">
    <location>
        <begin position="1"/>
        <end position="34"/>
    </location>
</feature>
<comment type="catalytic activity">
    <reaction evidence="1 7">
        <text>Cleavage of hydrophobic, N-terminal signal or leader sequences from secreted and periplasmic proteins.</text>
        <dbReference type="EC" id="3.4.21.89"/>
    </reaction>
</comment>
<evidence type="ECO:0000256" key="8">
    <source>
        <dbReference type="SAM" id="MobiDB-lite"/>
    </source>
</evidence>
<evidence type="ECO:0000313" key="10">
    <source>
        <dbReference type="EMBL" id="TRW45182.1"/>
    </source>
</evidence>
<dbReference type="PANTHER" id="PTHR43390">
    <property type="entry name" value="SIGNAL PEPTIDASE I"/>
    <property type="match status" value="1"/>
</dbReference>
<accession>A0A552WR10</accession>
<feature type="domain" description="Peptidase S26" evidence="9">
    <location>
        <begin position="41"/>
        <end position="234"/>
    </location>
</feature>
<keyword evidence="11" id="KW-1185">Reference proteome</keyword>
<comment type="subcellular location">
    <subcellularLocation>
        <location evidence="2">Cell membrane</location>
        <topology evidence="2">Single-pass type II membrane protein</topology>
    </subcellularLocation>
    <subcellularLocation>
        <location evidence="7">Membrane</location>
        <topology evidence="7">Single-pass type II membrane protein</topology>
    </subcellularLocation>
</comment>
<reference evidence="10 11" key="1">
    <citation type="submission" date="2019-07" db="EMBL/GenBank/DDBJ databases">
        <title>Georgenia wutianyii sp. nov. and Georgenia *** sp. nov. isolated from plateau pika (Ochotona curzoniae) in the Qinghai-Tibet plateau of China.</title>
        <authorList>
            <person name="Tian Z."/>
        </authorList>
    </citation>
    <scope>NUCLEOTIDE SEQUENCE [LARGE SCALE GENOMIC DNA]</scope>
    <source>
        <strain evidence="10 11">Z446</strain>
    </source>
</reference>
<dbReference type="SUPFAM" id="SSF51306">
    <property type="entry name" value="LexA/Signal peptidase"/>
    <property type="match status" value="1"/>
</dbReference>
<evidence type="ECO:0000256" key="2">
    <source>
        <dbReference type="ARBA" id="ARBA00004401"/>
    </source>
</evidence>
<dbReference type="PANTHER" id="PTHR43390:SF1">
    <property type="entry name" value="CHLOROPLAST PROCESSING PEPTIDASE"/>
    <property type="match status" value="1"/>
</dbReference>
<dbReference type="PRINTS" id="PR00727">
    <property type="entry name" value="LEADERPTASE"/>
</dbReference>
<proteinExistence type="inferred from homology"/>
<dbReference type="PROSITE" id="PS00761">
    <property type="entry name" value="SPASE_I_3"/>
    <property type="match status" value="1"/>
</dbReference>
<dbReference type="GO" id="GO:0004252">
    <property type="term" value="F:serine-type endopeptidase activity"/>
    <property type="evidence" value="ECO:0007669"/>
    <property type="project" value="InterPro"/>
</dbReference>
<dbReference type="InterPro" id="IPR019758">
    <property type="entry name" value="Pept_S26A_signal_pept_1_CS"/>
</dbReference>
<dbReference type="InterPro" id="IPR036286">
    <property type="entry name" value="LexA/Signal_pep-like_sf"/>
</dbReference>
<evidence type="ECO:0000259" key="9">
    <source>
        <dbReference type="Pfam" id="PF10502"/>
    </source>
</evidence>
<evidence type="ECO:0000256" key="5">
    <source>
        <dbReference type="ARBA" id="ARBA00022801"/>
    </source>
</evidence>
<feature type="compositionally biased region" description="Low complexity" evidence="8">
    <location>
        <begin position="8"/>
        <end position="22"/>
    </location>
</feature>